<dbReference type="AlphaFoldDB" id="A0A379E5C6"/>
<dbReference type="Gene3D" id="3.40.720.10">
    <property type="entry name" value="Alkaline Phosphatase, subunit A"/>
    <property type="match status" value="1"/>
</dbReference>
<feature type="transmembrane region" description="Helical" evidence="1">
    <location>
        <begin position="236"/>
        <end position="255"/>
    </location>
</feature>
<dbReference type="PANTHER" id="PTHR43751:SF3">
    <property type="entry name" value="SULFATASE N-TERMINAL DOMAIN-CONTAINING PROTEIN"/>
    <property type="match status" value="1"/>
</dbReference>
<dbReference type="InterPro" id="IPR052701">
    <property type="entry name" value="GAG_Ulvan_Degrading_Sulfatases"/>
</dbReference>
<dbReference type="InterPro" id="IPR017850">
    <property type="entry name" value="Alkaline_phosphatase_core_sf"/>
</dbReference>
<feature type="transmembrane region" description="Helical" evidence="1">
    <location>
        <begin position="192"/>
        <end position="215"/>
    </location>
</feature>
<keyword evidence="1" id="KW-0472">Membrane</keyword>
<accession>A0A379E5C6</accession>
<dbReference type="Pfam" id="PF00884">
    <property type="entry name" value="Sulfatase"/>
    <property type="match status" value="1"/>
</dbReference>
<proteinExistence type="predicted"/>
<dbReference type="PANTHER" id="PTHR43751">
    <property type="entry name" value="SULFATASE"/>
    <property type="match status" value="1"/>
</dbReference>
<dbReference type="Proteomes" id="UP000255469">
    <property type="component" value="Unassembled WGS sequence"/>
</dbReference>
<name>A0A379E5C6_9BACT</name>
<evidence type="ECO:0000259" key="2">
    <source>
        <dbReference type="Pfam" id="PF00884"/>
    </source>
</evidence>
<protein>
    <submittedName>
        <fullName evidence="4">Inner membrane protein yejM</fullName>
    </submittedName>
</protein>
<reference evidence="4 5" key="1">
    <citation type="submission" date="2018-06" db="EMBL/GenBank/DDBJ databases">
        <authorList>
            <consortium name="Pathogen Informatics"/>
            <person name="Doyle S."/>
        </authorList>
    </citation>
    <scope>NUCLEOTIDE SEQUENCE [LARGE SCALE GENOMIC DNA]</scope>
    <source>
        <strain evidence="4 5">NCTC13067</strain>
    </source>
</reference>
<evidence type="ECO:0000256" key="1">
    <source>
        <dbReference type="SAM" id="Phobius"/>
    </source>
</evidence>
<dbReference type="Pfam" id="PF11893">
    <property type="entry name" value="DUF3413"/>
    <property type="match status" value="1"/>
</dbReference>
<feature type="transmembrane region" description="Helical" evidence="1">
    <location>
        <begin position="110"/>
        <end position="133"/>
    </location>
</feature>
<dbReference type="EMBL" id="UGTM01000001">
    <property type="protein sequence ID" value="SUB87923.1"/>
    <property type="molecule type" value="Genomic_DNA"/>
</dbReference>
<dbReference type="InterPro" id="IPR000917">
    <property type="entry name" value="Sulfatase_N"/>
</dbReference>
<gene>
    <name evidence="4" type="primary">yejM</name>
    <name evidence="4" type="ORF">NCTC13067_01604</name>
</gene>
<sequence length="681" mass="77716">MQPITVSLCIFALLNKESNGQPVRNEIRRETSCSVRNRLLQQTAATTESFLFLHGRSHHHKHLQIRMNQIKKENIRQGLLYYTLATVTLAAIFFSYIFNGRSTEMMDFVGWIYFIASCVTHAAVFCLVPFLALELPLALTGCRRRIAGTVLPAVYALLFIVAVVNSYVYSIYHFHINGLVLEMLTGPGASEIFVFSTWEYVKAISLAAVFLLISFSLRYASGWLGQHPVCRHLNRNILLALLLFVLLSQGIHIYGGATMKGSVIETTDVLPYYFPLRANKLLGRLGLVDVEKLNQIRFQNHGTAVKYPLHPLKINKPEKALNIVILCIDSWNPRTFTRKCTPNICAFADHAELFSHHLSASNATSGGIFGLFTGVSAYYWKSFDYGNIQPLLITNLLKAGYQVQAYPSATLEYPPFAKMLFRDVKGLNISTPGRTTYDRDNRITHDFMADLDKYDGKKPFFSFVFYDMAHNMELPKSKLYRFQPSWEYVDYMKLDNNTDPTPFFNLYRNSVAEADSLIGMALNKLKEKDLLRNTVVIITGDHGQEFNENHNNYWGHASNYSQYQIGTPLIYYYPGCTPGKRNYRTTHYDISPTLLHDVLGVSNPPSDYSMGKYLEDPSPRDWHLVGHDLYYAFIRTDGTIIEKQGSGNLKIMDRQMRPVPGYPMNPRQLQAVILNMNRFFK</sequence>
<dbReference type="CDD" id="cd16148">
    <property type="entry name" value="sulfatase_like"/>
    <property type="match status" value="1"/>
</dbReference>
<feature type="transmembrane region" description="Helical" evidence="1">
    <location>
        <begin position="153"/>
        <end position="172"/>
    </location>
</feature>
<evidence type="ECO:0000313" key="4">
    <source>
        <dbReference type="EMBL" id="SUB87923.1"/>
    </source>
</evidence>
<keyword evidence="1" id="KW-0812">Transmembrane</keyword>
<organism evidence="4 5">
    <name type="scientific">Prevotella denticola</name>
    <dbReference type="NCBI Taxonomy" id="28129"/>
    <lineage>
        <taxon>Bacteria</taxon>
        <taxon>Pseudomonadati</taxon>
        <taxon>Bacteroidota</taxon>
        <taxon>Bacteroidia</taxon>
        <taxon>Bacteroidales</taxon>
        <taxon>Prevotellaceae</taxon>
        <taxon>Prevotella</taxon>
    </lineage>
</organism>
<feature type="transmembrane region" description="Helical" evidence="1">
    <location>
        <begin position="79"/>
        <end position="98"/>
    </location>
</feature>
<dbReference type="InterPro" id="IPR024588">
    <property type="entry name" value="YejM_N"/>
</dbReference>
<evidence type="ECO:0000259" key="3">
    <source>
        <dbReference type="Pfam" id="PF11893"/>
    </source>
</evidence>
<evidence type="ECO:0000313" key="5">
    <source>
        <dbReference type="Proteomes" id="UP000255469"/>
    </source>
</evidence>
<feature type="domain" description="Inner membrane protein YejM N-terminal" evidence="3">
    <location>
        <begin position="72"/>
        <end position="313"/>
    </location>
</feature>
<dbReference type="SUPFAM" id="SSF53649">
    <property type="entry name" value="Alkaline phosphatase-like"/>
    <property type="match status" value="1"/>
</dbReference>
<keyword evidence="1" id="KW-1133">Transmembrane helix</keyword>
<feature type="domain" description="Sulfatase N-terminal" evidence="2">
    <location>
        <begin position="322"/>
        <end position="596"/>
    </location>
</feature>